<dbReference type="InterPro" id="IPR024259">
    <property type="entry name" value="MerB_HTH_dom"/>
</dbReference>
<accession>A0A098BQU9</accession>
<protein>
    <recommendedName>
        <fullName evidence="4">Alkylmercury lyase</fullName>
        <ecNumber evidence="3">4.99.1.2</ecNumber>
    </recommendedName>
    <alternativeName>
        <fullName evidence="9">Organomercurial lyase</fullName>
    </alternativeName>
</protein>
<gene>
    <name evidence="10" type="primary">merB</name>
    <name evidence="10" type="ORF">RHRU231_600034</name>
</gene>
<dbReference type="SUPFAM" id="SSF46785">
    <property type="entry name" value="Winged helix' DNA-binding domain"/>
    <property type="match status" value="1"/>
</dbReference>
<keyword evidence="6" id="KW-0476">Mercury</keyword>
<dbReference type="EMBL" id="CCSD01000073">
    <property type="protein sequence ID" value="CDZ90101.1"/>
    <property type="molecule type" value="Genomic_DNA"/>
</dbReference>
<organism evidence="10 11">
    <name type="scientific">Rhodococcus ruber</name>
    <dbReference type="NCBI Taxonomy" id="1830"/>
    <lineage>
        <taxon>Bacteria</taxon>
        <taxon>Bacillati</taxon>
        <taxon>Actinomycetota</taxon>
        <taxon>Actinomycetes</taxon>
        <taxon>Mycobacteriales</taxon>
        <taxon>Nocardiaceae</taxon>
        <taxon>Rhodococcus</taxon>
    </lineage>
</organism>
<evidence type="ECO:0000313" key="11">
    <source>
        <dbReference type="Proteomes" id="UP000042997"/>
    </source>
</evidence>
<dbReference type="GeneID" id="66838267"/>
<dbReference type="PIRSF" id="PIRSF001458">
    <property type="entry name" value="MerB"/>
    <property type="match status" value="1"/>
</dbReference>
<name>A0A098BQU9_9NOCA</name>
<evidence type="ECO:0000256" key="4">
    <source>
        <dbReference type="ARBA" id="ARBA00018180"/>
    </source>
</evidence>
<dbReference type="InterPro" id="IPR053717">
    <property type="entry name" value="MerB_lyase_sf"/>
</dbReference>
<evidence type="ECO:0000256" key="9">
    <source>
        <dbReference type="ARBA" id="ARBA00031271"/>
    </source>
</evidence>
<reference evidence="10 11" key="1">
    <citation type="journal article" date="2014" name="Genome Announc.">
        <title>Draft Genome Sequence of Propane- and Butane-Oxidizing Actinobacterium Rhodococcus ruber IEGM 231.</title>
        <authorList>
            <person name="Ivshina I.B."/>
            <person name="Kuyukina M.S."/>
            <person name="Krivoruchko A.V."/>
            <person name="Barbe V."/>
            <person name="Fischer C."/>
        </authorList>
    </citation>
    <scope>NUCLEOTIDE SEQUENCE [LARGE SCALE GENOMIC DNA]</scope>
</reference>
<evidence type="ECO:0000256" key="6">
    <source>
        <dbReference type="ARBA" id="ARBA00022914"/>
    </source>
</evidence>
<comment type="catalytic activity">
    <reaction evidence="1">
        <text>an alkylmercury + H(+) = an alkane + Hg(2+)</text>
        <dbReference type="Rhea" id="RHEA:18777"/>
        <dbReference type="ChEBI" id="CHEBI:15378"/>
        <dbReference type="ChEBI" id="CHEBI:16793"/>
        <dbReference type="ChEBI" id="CHEBI:18310"/>
        <dbReference type="ChEBI" id="CHEBI:83725"/>
        <dbReference type="EC" id="4.99.1.2"/>
    </reaction>
</comment>
<keyword evidence="7 10" id="KW-0456">Lyase</keyword>
<dbReference type="Pfam" id="PF03243">
    <property type="entry name" value="MerB"/>
    <property type="match status" value="1"/>
</dbReference>
<sequence>MDTDTQDFAPRFTDSLTSAPGLELALLRPLLTLLAAGEPVTVDQLAAETGRTREEIRQALAAMPDTEYDTQGRVTGYGLTLNPTPHRYETDGRTLYTWCALDTLVFPAVLGHTAQVTSPCRATGEPVRLTVPPDGPTSVEPAGAVVSLVACETPASIRTSFCNEIHFFTSAAAAEDWLAGHPGSRVLPVADAYAIEQPLIHQILTGTSSSGCC</sequence>
<dbReference type="SUPFAM" id="SSF160387">
    <property type="entry name" value="NosL/MerB-like"/>
    <property type="match status" value="1"/>
</dbReference>
<dbReference type="InterPro" id="IPR004927">
    <property type="entry name" value="MerB"/>
</dbReference>
<dbReference type="OrthoDB" id="7185309at2"/>
<evidence type="ECO:0000313" key="10">
    <source>
        <dbReference type="EMBL" id="CDZ90101.1"/>
    </source>
</evidence>
<keyword evidence="5" id="KW-0475">Mercuric resistance</keyword>
<evidence type="ECO:0000256" key="2">
    <source>
        <dbReference type="ARBA" id="ARBA00009443"/>
    </source>
</evidence>
<dbReference type="NCBIfam" id="NF033555">
    <property type="entry name" value="lyase_MerB"/>
    <property type="match status" value="1"/>
</dbReference>
<dbReference type="Pfam" id="PF12324">
    <property type="entry name" value="HTH_15"/>
    <property type="match status" value="1"/>
</dbReference>
<dbReference type="AlphaFoldDB" id="A0A098BQU9"/>
<dbReference type="PRINTS" id="PR01699">
    <property type="entry name" value="ORGNOHGLYASE"/>
</dbReference>
<evidence type="ECO:0000256" key="5">
    <source>
        <dbReference type="ARBA" id="ARBA00022466"/>
    </source>
</evidence>
<comment type="similarity">
    <text evidence="2">Belongs to the MerB family.</text>
</comment>
<dbReference type="NCBIfam" id="NF009710">
    <property type="entry name" value="PRK13239.1"/>
    <property type="match status" value="1"/>
</dbReference>
<dbReference type="RefSeq" id="WP_006554635.1">
    <property type="nucleotide sequence ID" value="NZ_CP023714.1"/>
</dbReference>
<dbReference type="EC" id="4.99.1.2" evidence="3"/>
<evidence type="ECO:0000256" key="3">
    <source>
        <dbReference type="ARBA" id="ARBA00013237"/>
    </source>
</evidence>
<proteinExistence type="inferred from homology"/>
<evidence type="ECO:0000256" key="8">
    <source>
        <dbReference type="ARBA" id="ARBA00025326"/>
    </source>
</evidence>
<dbReference type="Gene3D" id="3.30.450.410">
    <property type="match status" value="1"/>
</dbReference>
<evidence type="ECO:0000256" key="7">
    <source>
        <dbReference type="ARBA" id="ARBA00023239"/>
    </source>
</evidence>
<dbReference type="GO" id="GO:0018836">
    <property type="term" value="F:alkylmercury lyase activity"/>
    <property type="evidence" value="ECO:0007669"/>
    <property type="project" value="UniProtKB-EC"/>
</dbReference>
<dbReference type="Proteomes" id="UP000042997">
    <property type="component" value="Unassembled WGS sequence"/>
</dbReference>
<evidence type="ECO:0000256" key="1">
    <source>
        <dbReference type="ARBA" id="ARBA00000165"/>
    </source>
</evidence>
<dbReference type="InterPro" id="IPR036390">
    <property type="entry name" value="WH_DNA-bd_sf"/>
</dbReference>
<comment type="function">
    <text evidence="8">Cleaves the carbon-mercury bond of organomercurials such as phenylmercuric acetate. One product is Hg(2+), which is subsequently detoxified by the mercuric reductase.</text>
</comment>
<dbReference type="GO" id="GO:0046689">
    <property type="term" value="P:response to mercury ion"/>
    <property type="evidence" value="ECO:0007669"/>
    <property type="project" value="UniProtKB-KW"/>
</dbReference>